<dbReference type="Pfam" id="PF01323">
    <property type="entry name" value="DSBA"/>
    <property type="match status" value="1"/>
</dbReference>
<dbReference type="Proteomes" id="UP000008392">
    <property type="component" value="Chromosome"/>
</dbReference>
<reference evidence="4 5" key="2">
    <citation type="journal article" date="2006" name="J. Microbiol. Methods">
        <title>Genomic flank-sequencing of plasposon insertion sites for rapid identification of functional genes.</title>
        <authorList>
            <person name="Leveau J.H."/>
            <person name="Gerards S."/>
            <person name="Fritsche K."/>
            <person name="Zondag G."/>
            <person name="van Veen J.A."/>
        </authorList>
    </citation>
    <scope>NUCLEOTIDE SEQUENCE [LARGE SCALE GENOMIC DNA]</scope>
    <source>
        <strain evidence="4 5">Ter331</strain>
    </source>
</reference>
<evidence type="ECO:0000256" key="1">
    <source>
        <dbReference type="PIRNR" id="PIRNR006386"/>
    </source>
</evidence>
<protein>
    <recommendedName>
        <fullName evidence="1">2-hydroxychromene-2-carboxylate isomerase</fullName>
        <ecNumber evidence="1">5.99.1.4</ecNumber>
    </recommendedName>
</protein>
<organism evidence="4 5">
    <name type="scientific">Collimonas fungivorans (strain Ter331)</name>
    <dbReference type="NCBI Taxonomy" id="1005048"/>
    <lineage>
        <taxon>Bacteria</taxon>
        <taxon>Pseudomonadati</taxon>
        <taxon>Pseudomonadota</taxon>
        <taxon>Betaproteobacteria</taxon>
        <taxon>Burkholderiales</taxon>
        <taxon>Oxalobacteraceae</taxon>
        <taxon>Collimonas</taxon>
    </lineage>
</organism>
<reference evidence="4 5" key="4">
    <citation type="journal article" date="2010" name="Environ. Microbiol.">
        <title>The bacterial genus Collimonas: mycophagy, weathering and other adaptive solutions to life in oligotrophic soil environments.</title>
        <authorList>
            <person name="Leveau J.H."/>
            <person name="Uroz S."/>
            <person name="de Boer W."/>
        </authorList>
    </citation>
    <scope>NUCLEOTIDE SEQUENCE [LARGE SCALE GENOMIC DNA]</scope>
    <source>
        <strain evidence="4 5">Ter331</strain>
    </source>
</reference>
<dbReference type="InterPro" id="IPR051924">
    <property type="entry name" value="GST_Kappa/NadH"/>
</dbReference>
<dbReference type="PIRSF" id="PIRSF006386">
    <property type="entry name" value="HCCAis_GSTk"/>
    <property type="match status" value="1"/>
</dbReference>
<dbReference type="PANTHER" id="PTHR42943:SF2">
    <property type="entry name" value="GLUTATHIONE S-TRANSFERASE KAPPA 1"/>
    <property type="match status" value="1"/>
</dbReference>
<dbReference type="GO" id="GO:0018845">
    <property type="term" value="F:2-hydroxychromene-2-carboxylate isomerase activity"/>
    <property type="evidence" value="ECO:0007669"/>
    <property type="project" value="UniProtKB-UniRule"/>
</dbReference>
<dbReference type="GO" id="GO:0004602">
    <property type="term" value="F:glutathione peroxidase activity"/>
    <property type="evidence" value="ECO:0007669"/>
    <property type="project" value="TreeGrafter"/>
</dbReference>
<gene>
    <name evidence="4" type="ordered locus">CFU_4264</name>
</gene>
<sequence>MFLPFHTRYKKMAAAIDFYFDFSSPYGYFAATHIDELAAKYQRDVEWHPILLGPVFKTTGSAPLAQVPIKGDYSFHDFERSARFHGIPYKRPGAFPISTQAAARAVLWVRGKQGEDKAIKFAKQIYKAYFVDGINIGEPMHLLEIGHHSGIDTTGLSDGINSQPIKNQLKAEVDLAMARGVFGSPFVIVDGESFWGFDRFDQLEAFLRDGKI</sequence>
<dbReference type="PANTHER" id="PTHR42943">
    <property type="entry name" value="GLUTATHIONE S-TRANSFERASE KAPPA"/>
    <property type="match status" value="1"/>
</dbReference>
<dbReference type="EC" id="5.99.1.4" evidence="1"/>
<dbReference type="InterPro" id="IPR036249">
    <property type="entry name" value="Thioredoxin-like_sf"/>
</dbReference>
<dbReference type="GO" id="GO:1901170">
    <property type="term" value="P:naphthalene catabolic process"/>
    <property type="evidence" value="ECO:0007669"/>
    <property type="project" value="InterPro"/>
</dbReference>
<feature type="active site" description="Nucleophile" evidence="2">
    <location>
        <position position="24"/>
    </location>
</feature>
<reference evidence="4 5" key="3">
    <citation type="journal article" date="2008" name="FEMS Microbiol. Ecol.">
        <title>Identification and characterization of genes underlying chitinolysis in Collimonas fungivorans Ter331.</title>
        <authorList>
            <person name="Fritsche K."/>
            <person name="de Boer W."/>
            <person name="Gerards S."/>
            <person name="van den Berg M."/>
            <person name="van Veen J.A."/>
            <person name="Leveau J.H."/>
        </authorList>
    </citation>
    <scope>NUCLEOTIDE SEQUENCE [LARGE SCALE GENOMIC DNA]</scope>
    <source>
        <strain evidence="4 5">Ter331</strain>
    </source>
</reference>
<dbReference type="InterPro" id="IPR044087">
    <property type="entry name" value="NahD-like"/>
</dbReference>
<dbReference type="InterPro" id="IPR001853">
    <property type="entry name" value="DSBA-like_thioredoxin_dom"/>
</dbReference>
<keyword evidence="5" id="KW-1185">Reference proteome</keyword>
<accession>G0AFJ6</accession>
<evidence type="ECO:0000313" key="5">
    <source>
        <dbReference type="Proteomes" id="UP000008392"/>
    </source>
</evidence>
<name>G0AFJ6_COLFT</name>
<evidence type="ECO:0000313" key="4">
    <source>
        <dbReference type="EMBL" id="AEK64085.1"/>
    </source>
</evidence>
<keyword evidence="1 4" id="KW-0413">Isomerase</keyword>
<dbReference type="InterPro" id="IPR014440">
    <property type="entry name" value="HCCAis_GSTk"/>
</dbReference>
<evidence type="ECO:0000256" key="2">
    <source>
        <dbReference type="PIRSR" id="PIRSR006386-1"/>
    </source>
</evidence>
<dbReference type="EMBL" id="CP002745">
    <property type="protein sequence ID" value="AEK64085.1"/>
    <property type="molecule type" value="Genomic_DNA"/>
</dbReference>
<evidence type="ECO:0000259" key="3">
    <source>
        <dbReference type="Pfam" id="PF01323"/>
    </source>
</evidence>
<comment type="similarity">
    <text evidence="1">Belongs to the GST superfamily. NadH family.</text>
</comment>
<dbReference type="KEGG" id="cfu:CFU_4264"/>
<dbReference type="GO" id="GO:0006749">
    <property type="term" value="P:glutathione metabolic process"/>
    <property type="evidence" value="ECO:0007669"/>
    <property type="project" value="TreeGrafter"/>
</dbReference>
<dbReference type="HOGENOM" id="CLU_069253_1_3_4"/>
<comment type="catalytic activity">
    <reaction evidence="1">
        <text>2-hydroxychromene-2-carboxylate = (3E)-4-(2-hydroxyphenyl)-2-oxobut-3-enoate</text>
        <dbReference type="Rhea" id="RHEA:27401"/>
        <dbReference type="ChEBI" id="CHEBI:59350"/>
        <dbReference type="ChEBI" id="CHEBI:59353"/>
        <dbReference type="EC" id="5.99.1.4"/>
    </reaction>
</comment>
<feature type="domain" description="DSBA-like thioredoxin" evidence="3">
    <location>
        <begin position="16"/>
        <end position="207"/>
    </location>
</feature>
<reference evidence="5" key="6">
    <citation type="submission" date="2011-05" db="EMBL/GenBank/DDBJ databases">
        <title>Complete sequence of Collimonas fungivorans Ter331.</title>
        <authorList>
            <person name="Leveau J.H."/>
        </authorList>
    </citation>
    <scope>NUCLEOTIDE SEQUENCE [LARGE SCALE GENOMIC DNA]</scope>
    <source>
        <strain evidence="5">Ter331</strain>
    </source>
</reference>
<dbReference type="AlphaFoldDB" id="G0AFJ6"/>
<dbReference type="GO" id="GO:0004364">
    <property type="term" value="F:glutathione transferase activity"/>
    <property type="evidence" value="ECO:0007669"/>
    <property type="project" value="TreeGrafter"/>
</dbReference>
<dbReference type="SUPFAM" id="SSF52833">
    <property type="entry name" value="Thioredoxin-like"/>
    <property type="match status" value="1"/>
</dbReference>
<dbReference type="Gene3D" id="3.40.30.10">
    <property type="entry name" value="Glutaredoxin"/>
    <property type="match status" value="1"/>
</dbReference>
<dbReference type="STRING" id="1005048.CFU_4264"/>
<reference evidence="4 5" key="1">
    <citation type="journal article" date="2004" name="Environ. Microbiol.">
        <title>Phylogeny-function analysis of (meta)genomic libraries: screening for expression of ribosomal RNA genes by large-insert library fluorescent in situ hybridization (LIL-FISH).</title>
        <authorList>
            <person name="Leveau J.H."/>
            <person name="Gerards S."/>
            <person name="de Boer W."/>
            <person name="van Veen J.A."/>
        </authorList>
    </citation>
    <scope>NUCLEOTIDE SEQUENCE [LARGE SCALE GENOMIC DNA]</scope>
    <source>
        <strain evidence="4 5">Ter331</strain>
    </source>
</reference>
<proteinExistence type="inferred from homology"/>
<reference evidence="4 5" key="5">
    <citation type="journal article" date="2011" name="ISME J.">
        <title>Dual transcriptional profiling of a bacterial/fungal confrontation: Collimonas fungivorans versus Aspergillus niger.</title>
        <authorList>
            <person name="Mela F."/>
            <person name="Fritsche K."/>
            <person name="de Boer W."/>
            <person name="van Veen J.A."/>
            <person name="de Graaff L.H."/>
            <person name="van den Berg M."/>
            <person name="Leveau J.H."/>
        </authorList>
    </citation>
    <scope>NUCLEOTIDE SEQUENCE [LARGE SCALE GENOMIC DNA]</scope>
    <source>
        <strain evidence="4 5">Ter331</strain>
    </source>
</reference>
<dbReference type="CDD" id="cd03022">
    <property type="entry name" value="DsbA_HCCA_Iso"/>
    <property type="match status" value="1"/>
</dbReference>
<dbReference type="eggNOG" id="COG3917">
    <property type="taxonomic scope" value="Bacteria"/>
</dbReference>